<evidence type="ECO:0000256" key="4">
    <source>
        <dbReference type="PIRSR" id="PIRSR601461-2"/>
    </source>
</evidence>
<gene>
    <name evidence="7" type="ORF">B0F90DRAFT_1814814</name>
</gene>
<sequence length="528" mass="57942">MPRRVTASQTLHPTSISPYPDPRLCATPSVKEPLLRLLKHCPLELEPPSLSLLLRQEEGATFSSCEGPTTCPYLVADFHPSNICASSHHGVPPRSNVALALPSSVYTAGPFIEMYLPVALVFATLPFLSSTSGFPGNLDARSSLVVPISRRNELRRVNGVADLQLLNANTELSIDKIHSRFVNFEINTGERHPLAYDLEHLLKRATGSDPLTNYNSVLWYGSIQVGTPAKNFTVDFDTGSSDLFLPSIACDSTCDGHERYDPNVSDSAVDKRGTFNLTYGDHSSVSGRQYFDTVSISDLTVLYNISMLYFWQFDKFDRLAIRWSSGDGFPIDLRLQLSPVFQTLVGQGQVTLPQFAFKLADTGSELYLGGTNRAMYRDDFTYVSVTIPGYWQTILSGVMVDNHTVTLTTIDAIIDTGTTLIIGKKEDVKAIYDQIPDSQPAGPDIGEGFFTSQSRSLIILRAAGGFPVSPRTFNLGSIFDGSDRCVGGLAFNPSIANIRFWVIGDVFLQNVYTVFDVGLKRIGFADLA</sequence>
<dbReference type="InterPro" id="IPR001969">
    <property type="entry name" value="Aspartic_peptidase_AS"/>
</dbReference>
<evidence type="ECO:0000256" key="1">
    <source>
        <dbReference type="ARBA" id="ARBA00007447"/>
    </source>
</evidence>
<dbReference type="PRINTS" id="PR00792">
    <property type="entry name" value="PEPSIN"/>
</dbReference>
<keyword evidence="5" id="KW-0645">Protease</keyword>
<dbReference type="Gene3D" id="2.40.70.10">
    <property type="entry name" value="Acid Proteases"/>
    <property type="match status" value="2"/>
</dbReference>
<dbReference type="Proteomes" id="UP001203297">
    <property type="component" value="Unassembled WGS sequence"/>
</dbReference>
<dbReference type="PROSITE" id="PS51767">
    <property type="entry name" value="PEPTIDASE_A1"/>
    <property type="match status" value="1"/>
</dbReference>
<dbReference type="Pfam" id="PF00026">
    <property type="entry name" value="Asp"/>
    <property type="match status" value="1"/>
</dbReference>
<dbReference type="GO" id="GO:0006508">
    <property type="term" value="P:proteolysis"/>
    <property type="evidence" value="ECO:0007669"/>
    <property type="project" value="UniProtKB-KW"/>
</dbReference>
<dbReference type="CDD" id="cd05471">
    <property type="entry name" value="pepsin_like"/>
    <property type="match status" value="1"/>
</dbReference>
<feature type="active site" evidence="3">
    <location>
        <position position="237"/>
    </location>
</feature>
<evidence type="ECO:0000259" key="6">
    <source>
        <dbReference type="PROSITE" id="PS51767"/>
    </source>
</evidence>
<feature type="domain" description="Peptidase A1" evidence="6">
    <location>
        <begin position="219"/>
        <end position="525"/>
    </location>
</feature>
<keyword evidence="8" id="KW-1185">Reference proteome</keyword>
<feature type="active site" evidence="3">
    <location>
        <position position="415"/>
    </location>
</feature>
<dbReference type="SUPFAM" id="SSF50630">
    <property type="entry name" value="Acid proteases"/>
    <property type="match status" value="1"/>
</dbReference>
<dbReference type="InterPro" id="IPR033121">
    <property type="entry name" value="PEPTIDASE_A1"/>
</dbReference>
<dbReference type="InterPro" id="IPR021109">
    <property type="entry name" value="Peptidase_aspartic_dom_sf"/>
</dbReference>
<keyword evidence="5" id="KW-0378">Hydrolase</keyword>
<feature type="disulfide bond" evidence="4">
    <location>
        <begin position="250"/>
        <end position="254"/>
    </location>
</feature>
<keyword evidence="4" id="KW-1015">Disulfide bond</keyword>
<organism evidence="7 8">
    <name type="scientific">Multifurca ochricompacta</name>
    <dbReference type="NCBI Taxonomy" id="376703"/>
    <lineage>
        <taxon>Eukaryota</taxon>
        <taxon>Fungi</taxon>
        <taxon>Dikarya</taxon>
        <taxon>Basidiomycota</taxon>
        <taxon>Agaricomycotina</taxon>
        <taxon>Agaricomycetes</taxon>
        <taxon>Russulales</taxon>
        <taxon>Russulaceae</taxon>
        <taxon>Multifurca</taxon>
    </lineage>
</organism>
<comment type="caution">
    <text evidence="7">The sequence shown here is derived from an EMBL/GenBank/DDBJ whole genome shotgun (WGS) entry which is preliminary data.</text>
</comment>
<dbReference type="PANTHER" id="PTHR47966:SF57">
    <property type="entry name" value="PEPTIDASE A1 DOMAIN-CONTAINING PROTEIN"/>
    <property type="match status" value="1"/>
</dbReference>
<evidence type="ECO:0000313" key="7">
    <source>
        <dbReference type="EMBL" id="KAI0305995.1"/>
    </source>
</evidence>
<dbReference type="EMBL" id="WTXG01000004">
    <property type="protein sequence ID" value="KAI0305995.1"/>
    <property type="molecule type" value="Genomic_DNA"/>
</dbReference>
<reference evidence="7" key="1">
    <citation type="journal article" date="2022" name="New Phytol.">
        <title>Evolutionary transition to the ectomycorrhizal habit in the genomes of a hyperdiverse lineage of mushroom-forming fungi.</title>
        <authorList>
            <person name="Looney B."/>
            <person name="Miyauchi S."/>
            <person name="Morin E."/>
            <person name="Drula E."/>
            <person name="Courty P.E."/>
            <person name="Kohler A."/>
            <person name="Kuo A."/>
            <person name="LaButti K."/>
            <person name="Pangilinan J."/>
            <person name="Lipzen A."/>
            <person name="Riley R."/>
            <person name="Andreopoulos W."/>
            <person name="He G."/>
            <person name="Johnson J."/>
            <person name="Nolan M."/>
            <person name="Tritt A."/>
            <person name="Barry K.W."/>
            <person name="Grigoriev I.V."/>
            <person name="Nagy L.G."/>
            <person name="Hibbett D."/>
            <person name="Henrissat B."/>
            <person name="Matheny P.B."/>
            <person name="Labbe J."/>
            <person name="Martin F.M."/>
        </authorList>
    </citation>
    <scope>NUCLEOTIDE SEQUENCE</scope>
    <source>
        <strain evidence="7">BPL690</strain>
    </source>
</reference>
<dbReference type="PANTHER" id="PTHR47966">
    <property type="entry name" value="BETA-SITE APP-CLEAVING ENZYME, ISOFORM A-RELATED"/>
    <property type="match status" value="1"/>
</dbReference>
<dbReference type="InterPro" id="IPR001461">
    <property type="entry name" value="Aspartic_peptidase_A1"/>
</dbReference>
<evidence type="ECO:0000313" key="8">
    <source>
        <dbReference type="Proteomes" id="UP001203297"/>
    </source>
</evidence>
<name>A0AAD4M9L3_9AGAM</name>
<evidence type="ECO:0000256" key="3">
    <source>
        <dbReference type="PIRSR" id="PIRSR601461-1"/>
    </source>
</evidence>
<proteinExistence type="inferred from homology"/>
<dbReference type="AlphaFoldDB" id="A0AAD4M9L3"/>
<evidence type="ECO:0000256" key="2">
    <source>
        <dbReference type="ARBA" id="ARBA00022750"/>
    </source>
</evidence>
<protein>
    <submittedName>
        <fullName evidence="7">Aspartic peptidase domain-containing protein</fullName>
    </submittedName>
</protein>
<accession>A0AAD4M9L3</accession>
<dbReference type="PROSITE" id="PS00141">
    <property type="entry name" value="ASP_PROTEASE"/>
    <property type="match status" value="2"/>
</dbReference>
<keyword evidence="2 5" id="KW-0064">Aspartyl protease</keyword>
<evidence type="ECO:0000256" key="5">
    <source>
        <dbReference type="RuleBase" id="RU000454"/>
    </source>
</evidence>
<dbReference type="InterPro" id="IPR034164">
    <property type="entry name" value="Pepsin-like_dom"/>
</dbReference>
<comment type="similarity">
    <text evidence="1 5">Belongs to the peptidase A1 family.</text>
</comment>
<dbReference type="GO" id="GO:0004190">
    <property type="term" value="F:aspartic-type endopeptidase activity"/>
    <property type="evidence" value="ECO:0007669"/>
    <property type="project" value="UniProtKB-KW"/>
</dbReference>